<dbReference type="CDD" id="cd05790">
    <property type="entry name" value="S1_Rrp40"/>
    <property type="match status" value="1"/>
</dbReference>
<dbReference type="SUPFAM" id="SSF50249">
    <property type="entry name" value="Nucleic acid-binding proteins"/>
    <property type="match status" value="1"/>
</dbReference>
<dbReference type="PANTHER" id="PTHR21321:SF1">
    <property type="entry name" value="EXOSOME COMPLEX COMPONENT RRP40"/>
    <property type="match status" value="1"/>
</dbReference>
<comment type="similarity">
    <text evidence="2">Belongs to the RRP40 family.</text>
</comment>
<evidence type="ECO:0000313" key="10">
    <source>
        <dbReference type="WBParaSite" id="PSU_v2.g6166.t1"/>
    </source>
</evidence>
<proteinExistence type="inferred from homology"/>
<protein>
    <recommendedName>
        <fullName evidence="7">Ribosomal RNA-processing protein 40</fullName>
    </recommendedName>
</protein>
<evidence type="ECO:0000256" key="3">
    <source>
        <dbReference type="ARBA" id="ARBA00022490"/>
    </source>
</evidence>
<dbReference type="Proteomes" id="UP000887577">
    <property type="component" value="Unplaced"/>
</dbReference>
<accession>A0A914Z2Q6</accession>
<evidence type="ECO:0000313" key="9">
    <source>
        <dbReference type="Proteomes" id="UP000887577"/>
    </source>
</evidence>
<dbReference type="GO" id="GO:0000176">
    <property type="term" value="C:nuclear exosome (RNase complex)"/>
    <property type="evidence" value="ECO:0007669"/>
    <property type="project" value="TreeGrafter"/>
</dbReference>
<dbReference type="InterPro" id="IPR012340">
    <property type="entry name" value="NA-bd_OB-fold"/>
</dbReference>
<dbReference type="Pfam" id="PF15985">
    <property type="entry name" value="KH_6"/>
    <property type="match status" value="1"/>
</dbReference>
<dbReference type="Gene3D" id="3.30.1370.10">
    <property type="entry name" value="K Homology domain, type 1"/>
    <property type="match status" value="1"/>
</dbReference>
<dbReference type="SUPFAM" id="SSF54791">
    <property type="entry name" value="Eukaryotic type KH-domain (KH-domain type I)"/>
    <property type="match status" value="1"/>
</dbReference>
<keyword evidence="9" id="KW-1185">Reference proteome</keyword>
<feature type="domain" description="K Homology" evidence="8">
    <location>
        <begin position="149"/>
        <end position="193"/>
    </location>
</feature>
<dbReference type="InterPro" id="IPR036612">
    <property type="entry name" value="KH_dom_type_1_sf"/>
</dbReference>
<dbReference type="GO" id="GO:0000177">
    <property type="term" value="C:cytoplasmic exosome (RNase complex)"/>
    <property type="evidence" value="ECO:0007669"/>
    <property type="project" value="TreeGrafter"/>
</dbReference>
<keyword evidence="5" id="KW-0271">Exosome</keyword>
<keyword evidence="6" id="KW-0694">RNA-binding</keyword>
<dbReference type="InterPro" id="IPR037319">
    <property type="entry name" value="Rrp40_S1"/>
</dbReference>
<dbReference type="Pfam" id="PF21262">
    <property type="entry name" value="RRP40_S1"/>
    <property type="match status" value="1"/>
</dbReference>
<dbReference type="GO" id="GO:0071034">
    <property type="term" value="P:CUT catabolic process"/>
    <property type="evidence" value="ECO:0007669"/>
    <property type="project" value="TreeGrafter"/>
</dbReference>
<keyword evidence="4" id="KW-0698">rRNA processing</keyword>
<dbReference type="GO" id="GO:0000467">
    <property type="term" value="P:exonucleolytic trimming to generate mature 3'-end of 5.8S rRNA from tricistronic rRNA transcript (SSU-rRNA, 5.8S rRNA, LSU-rRNA)"/>
    <property type="evidence" value="ECO:0007669"/>
    <property type="project" value="TreeGrafter"/>
</dbReference>
<dbReference type="GO" id="GO:0071051">
    <property type="term" value="P:poly(A)-dependent snoRNA 3'-end processing"/>
    <property type="evidence" value="ECO:0007669"/>
    <property type="project" value="TreeGrafter"/>
</dbReference>
<dbReference type="Gene3D" id="2.40.50.140">
    <property type="entry name" value="Nucleic acid-binding proteins"/>
    <property type="match status" value="1"/>
</dbReference>
<dbReference type="InterPro" id="IPR004088">
    <property type="entry name" value="KH_dom_type_1"/>
</dbReference>
<evidence type="ECO:0000256" key="4">
    <source>
        <dbReference type="ARBA" id="ARBA00022552"/>
    </source>
</evidence>
<dbReference type="GO" id="GO:0071035">
    <property type="term" value="P:nuclear polyadenylation-dependent rRNA catabolic process"/>
    <property type="evidence" value="ECO:0007669"/>
    <property type="project" value="TreeGrafter"/>
</dbReference>
<name>A0A914Z2Q6_9BILA</name>
<keyword evidence="3" id="KW-0963">Cytoplasm</keyword>
<comment type="subcellular location">
    <subcellularLocation>
        <location evidence="1">Nucleus</location>
        <location evidence="1">Nucleolus</location>
    </subcellularLocation>
</comment>
<evidence type="ECO:0000256" key="5">
    <source>
        <dbReference type="ARBA" id="ARBA00022835"/>
    </source>
</evidence>
<evidence type="ECO:0000259" key="8">
    <source>
        <dbReference type="Pfam" id="PF15985"/>
    </source>
</evidence>
<dbReference type="GO" id="GO:0071038">
    <property type="term" value="P:TRAMP-dependent tRNA surveillance pathway"/>
    <property type="evidence" value="ECO:0007669"/>
    <property type="project" value="TreeGrafter"/>
</dbReference>
<reference evidence="10" key="1">
    <citation type="submission" date="2022-11" db="UniProtKB">
        <authorList>
            <consortium name="WormBaseParasite"/>
        </authorList>
    </citation>
    <scope>IDENTIFICATION</scope>
</reference>
<dbReference type="PANTHER" id="PTHR21321">
    <property type="entry name" value="PNAS-3 RELATED"/>
    <property type="match status" value="1"/>
</dbReference>
<dbReference type="WBParaSite" id="PSU_v2.g6166.t1">
    <property type="protein sequence ID" value="PSU_v2.g6166.t1"/>
    <property type="gene ID" value="PSU_v2.g6166"/>
</dbReference>
<dbReference type="GO" id="GO:0003723">
    <property type="term" value="F:RNA binding"/>
    <property type="evidence" value="ECO:0007669"/>
    <property type="project" value="UniProtKB-KW"/>
</dbReference>
<evidence type="ECO:0000256" key="1">
    <source>
        <dbReference type="ARBA" id="ARBA00004604"/>
    </source>
</evidence>
<evidence type="ECO:0000256" key="2">
    <source>
        <dbReference type="ARBA" id="ARBA00007841"/>
    </source>
</evidence>
<dbReference type="GO" id="GO:0005730">
    <property type="term" value="C:nucleolus"/>
    <property type="evidence" value="ECO:0007669"/>
    <property type="project" value="UniProtKB-SubCell"/>
</dbReference>
<dbReference type="AlphaFoldDB" id="A0A914Z2Q6"/>
<dbReference type="InterPro" id="IPR026699">
    <property type="entry name" value="Exosome_RNA_bind1/RRP40/RRP4"/>
</dbReference>
<dbReference type="GO" id="GO:0034475">
    <property type="term" value="P:U4 snRNA 3'-end processing"/>
    <property type="evidence" value="ECO:0007669"/>
    <property type="project" value="TreeGrafter"/>
</dbReference>
<organism evidence="9 10">
    <name type="scientific">Panagrolaimus superbus</name>
    <dbReference type="NCBI Taxonomy" id="310955"/>
    <lineage>
        <taxon>Eukaryota</taxon>
        <taxon>Metazoa</taxon>
        <taxon>Ecdysozoa</taxon>
        <taxon>Nematoda</taxon>
        <taxon>Chromadorea</taxon>
        <taxon>Rhabditida</taxon>
        <taxon>Tylenchina</taxon>
        <taxon>Panagrolaimomorpha</taxon>
        <taxon>Panagrolaimoidea</taxon>
        <taxon>Panagrolaimidae</taxon>
        <taxon>Panagrolaimus</taxon>
    </lineage>
</organism>
<evidence type="ECO:0000256" key="7">
    <source>
        <dbReference type="ARBA" id="ARBA00030615"/>
    </source>
</evidence>
<dbReference type="FunFam" id="2.40.50.140:FF:000127">
    <property type="entry name" value="Exosome complex component RRP40"/>
    <property type="match status" value="1"/>
</dbReference>
<evidence type="ECO:0000256" key="6">
    <source>
        <dbReference type="ARBA" id="ARBA00022884"/>
    </source>
</evidence>
<sequence>MSEFVLPGDRLIPTAALKQNEKYKICARGIIMRDEEPHASLPGFFHENKEKIWINTFSQKYFPQTADKVIGIVTQKIGDFWKVDISGIEKAEIDFMSFENATKRNRPDVRIGDLLYGNIKVINKHLSPVMSCVNDLGKARGQGLIPRAGTIISVSCSYTRRLLQPNCKILIFIEKSFAIETTIGVNGRVWINGSYDDIKIVRSIIQRFEKVIDADIEKVFYEMIAVARGEVPSIPADTEMKQEVKAEIKDEIEDDDPMNTI</sequence>